<reference evidence="7 8" key="1">
    <citation type="journal article" date="2013" name="Proc. Natl. Acad. Sci. U.S.A.">
        <title>Genome of an arbuscular mycorrhizal fungus provides insight into the oldest plant symbiosis.</title>
        <authorList>
            <person name="Tisserant E."/>
            <person name="Malbreil M."/>
            <person name="Kuo A."/>
            <person name="Kohler A."/>
            <person name="Symeonidi A."/>
            <person name="Balestrini R."/>
            <person name="Charron P."/>
            <person name="Duensing N."/>
            <person name="Frei Dit Frey N."/>
            <person name="Gianinazzi-Pearson V."/>
            <person name="Gilbert L.B."/>
            <person name="Handa Y."/>
            <person name="Herr J.R."/>
            <person name="Hijri M."/>
            <person name="Koul R."/>
            <person name="Kawaguchi M."/>
            <person name="Krajinski F."/>
            <person name="Lammers P.J."/>
            <person name="Masclaux F.G."/>
            <person name="Murat C."/>
            <person name="Morin E."/>
            <person name="Ndikumana S."/>
            <person name="Pagni M."/>
            <person name="Petitpierre D."/>
            <person name="Requena N."/>
            <person name="Rosikiewicz P."/>
            <person name="Riley R."/>
            <person name="Saito K."/>
            <person name="San Clemente H."/>
            <person name="Shapiro H."/>
            <person name="van Tuinen D."/>
            <person name="Becard G."/>
            <person name="Bonfante P."/>
            <person name="Paszkowski U."/>
            <person name="Shachar-Hill Y.Y."/>
            <person name="Tuskan G.A."/>
            <person name="Young P.W."/>
            <person name="Sanders I.R."/>
            <person name="Henrissat B."/>
            <person name="Rensing S.A."/>
            <person name="Grigoriev I.V."/>
            <person name="Corradi N."/>
            <person name="Roux C."/>
            <person name="Martin F."/>
        </authorList>
    </citation>
    <scope>NUCLEOTIDE SEQUENCE [LARGE SCALE GENOMIC DNA]</scope>
    <source>
        <strain evidence="7 8">DAOM 197198</strain>
    </source>
</reference>
<evidence type="ECO:0000313" key="7">
    <source>
        <dbReference type="EMBL" id="POG71593.1"/>
    </source>
</evidence>
<dbReference type="PANTHER" id="PTHR46481:SF10">
    <property type="entry name" value="ZINC FINGER BED DOMAIN-CONTAINING PROTEIN 39"/>
    <property type="match status" value="1"/>
</dbReference>
<dbReference type="AlphaFoldDB" id="A0A2P4Q1S1"/>
<comment type="caution">
    <text evidence="7">The sequence shown here is derived from an EMBL/GenBank/DDBJ whole genome shotgun (WGS) entry which is preliminary data.</text>
</comment>
<keyword evidence="3" id="KW-0863">Zinc-finger</keyword>
<dbReference type="GO" id="GO:0008270">
    <property type="term" value="F:zinc ion binding"/>
    <property type="evidence" value="ECO:0007669"/>
    <property type="project" value="UniProtKB-KW"/>
</dbReference>
<evidence type="ECO:0000313" key="8">
    <source>
        <dbReference type="Proteomes" id="UP000018888"/>
    </source>
</evidence>
<dbReference type="Proteomes" id="UP000018888">
    <property type="component" value="Unassembled WGS sequence"/>
</dbReference>
<dbReference type="GO" id="GO:0005634">
    <property type="term" value="C:nucleus"/>
    <property type="evidence" value="ECO:0007669"/>
    <property type="project" value="UniProtKB-SubCell"/>
</dbReference>
<dbReference type="SUPFAM" id="SSF53098">
    <property type="entry name" value="Ribonuclease H-like"/>
    <property type="match status" value="1"/>
</dbReference>
<keyword evidence="4" id="KW-0862">Zinc</keyword>
<evidence type="ECO:0000256" key="1">
    <source>
        <dbReference type="ARBA" id="ARBA00004123"/>
    </source>
</evidence>
<evidence type="ECO:0000256" key="5">
    <source>
        <dbReference type="ARBA" id="ARBA00023242"/>
    </source>
</evidence>
<reference evidence="7 8" key="2">
    <citation type="journal article" date="2018" name="New Phytol.">
        <title>High intraspecific genome diversity in the model arbuscular mycorrhizal symbiont Rhizophagus irregularis.</title>
        <authorList>
            <person name="Chen E.C.H."/>
            <person name="Morin E."/>
            <person name="Beaudet D."/>
            <person name="Noel J."/>
            <person name="Yildirir G."/>
            <person name="Ndikumana S."/>
            <person name="Charron P."/>
            <person name="St-Onge C."/>
            <person name="Giorgi J."/>
            <person name="Kruger M."/>
            <person name="Marton T."/>
            <person name="Ropars J."/>
            <person name="Grigoriev I.V."/>
            <person name="Hainaut M."/>
            <person name="Henrissat B."/>
            <person name="Roux C."/>
            <person name="Martin F."/>
            <person name="Corradi N."/>
        </authorList>
    </citation>
    <scope>NUCLEOTIDE SEQUENCE [LARGE SCALE GENOMIC DNA]</scope>
    <source>
        <strain evidence="7 8">DAOM 197198</strain>
    </source>
</reference>
<evidence type="ECO:0000256" key="4">
    <source>
        <dbReference type="ARBA" id="ARBA00022833"/>
    </source>
</evidence>
<name>A0A2P4Q1S1_RHIID</name>
<dbReference type="InterPro" id="IPR052035">
    <property type="entry name" value="ZnF_BED_domain_contain"/>
</dbReference>
<evidence type="ECO:0000256" key="6">
    <source>
        <dbReference type="SAM" id="Coils"/>
    </source>
</evidence>
<keyword evidence="5" id="KW-0539">Nucleus</keyword>
<proteinExistence type="predicted"/>
<evidence type="ECO:0000256" key="2">
    <source>
        <dbReference type="ARBA" id="ARBA00022723"/>
    </source>
</evidence>
<evidence type="ECO:0000256" key="3">
    <source>
        <dbReference type="ARBA" id="ARBA00022771"/>
    </source>
</evidence>
<comment type="subcellular location">
    <subcellularLocation>
        <location evidence="1">Nucleus</location>
    </subcellularLocation>
</comment>
<keyword evidence="8" id="KW-1185">Reference proteome</keyword>
<gene>
    <name evidence="7" type="ORF">GLOIN_2v1774631</name>
</gene>
<dbReference type="InterPro" id="IPR012337">
    <property type="entry name" value="RNaseH-like_sf"/>
</dbReference>
<dbReference type="PANTHER" id="PTHR46481">
    <property type="entry name" value="ZINC FINGER BED DOMAIN-CONTAINING PROTEIN 4"/>
    <property type="match status" value="1"/>
</dbReference>
<sequence>MGDHGEVYYQEDNQVEYDLLSDIFLLQGKKVGACNWKKAVGKAYEMVDHLALSCSRVSVEVKQIFLEKIRKRSSLKLDHLLPSNNDETATKKAKIIQKKITSIFESDKIEKSKIIRCNRALTRLFVCCGIPFSVMSNPFFVDFVKCLCPAYELPNRVTFAGPWVDQELTNVLEIILSETRSTKNITLGLDGWCGPNGESIYAFILILPSDEILKVIEEVGLEKFLSVISDNVSTMVAAKRLVNKKYSHIMPIVNYFHRSYKAGALLSENIKDNLIEGGGLKGYCKTRWSTAFDCLMSILRCERSLHNILEIQPDTLSSEVKNLLRNQIFFQNVEELIKIIKLIKEVLTSLEYKMTTLSDCFIQLMKFEIMIQIPNVLNQEFHSYCLEKFNLSFNDITEFSEEVEEQEEEFNQLDEEEDFDQDNEELPKENNEIIIDKYFDINEELRKALRVEVRVVIEQPAVSAYDYGEKEFDINELLDSTLN</sequence>
<dbReference type="EMBL" id="AUPC02000106">
    <property type="protein sequence ID" value="POG71593.1"/>
    <property type="molecule type" value="Genomic_DNA"/>
</dbReference>
<organism evidence="7 8">
    <name type="scientific">Rhizophagus irregularis (strain DAOM 181602 / DAOM 197198 / MUCL 43194)</name>
    <name type="common">Arbuscular mycorrhizal fungus</name>
    <name type="synonym">Glomus intraradices</name>
    <dbReference type="NCBI Taxonomy" id="747089"/>
    <lineage>
        <taxon>Eukaryota</taxon>
        <taxon>Fungi</taxon>
        <taxon>Fungi incertae sedis</taxon>
        <taxon>Mucoromycota</taxon>
        <taxon>Glomeromycotina</taxon>
        <taxon>Glomeromycetes</taxon>
        <taxon>Glomerales</taxon>
        <taxon>Glomeraceae</taxon>
        <taxon>Rhizophagus</taxon>
    </lineage>
</organism>
<dbReference type="VEuPathDB" id="FungiDB:RhiirFUN_015234"/>
<feature type="coiled-coil region" evidence="6">
    <location>
        <begin position="396"/>
        <end position="423"/>
    </location>
</feature>
<protein>
    <recommendedName>
        <fullName evidence="9">DUF659 domain-containing protein</fullName>
    </recommendedName>
</protein>
<keyword evidence="2" id="KW-0479">Metal-binding</keyword>
<evidence type="ECO:0008006" key="9">
    <source>
        <dbReference type="Google" id="ProtNLM"/>
    </source>
</evidence>
<keyword evidence="6" id="KW-0175">Coiled coil</keyword>
<accession>A0A2P4Q1S1</accession>